<dbReference type="EMBL" id="AGUE01000005">
    <property type="protein sequence ID" value="EHL03735.1"/>
    <property type="molecule type" value="Genomic_DNA"/>
</dbReference>
<evidence type="ECO:0000313" key="2">
    <source>
        <dbReference type="Proteomes" id="UP000005446"/>
    </source>
</evidence>
<comment type="caution">
    <text evidence="1">The sequence shown here is derived from an EMBL/GenBank/DDBJ whole genome shotgun (WGS) entry which is preliminary data.</text>
</comment>
<name>H0ECJ4_GLAL7</name>
<dbReference type="AlphaFoldDB" id="H0ECJ4"/>
<gene>
    <name evidence="1" type="ORF">M7I_0136</name>
</gene>
<evidence type="ECO:0000313" key="1">
    <source>
        <dbReference type="EMBL" id="EHL03735.1"/>
    </source>
</evidence>
<accession>H0ECJ4</accession>
<dbReference type="Proteomes" id="UP000005446">
    <property type="component" value="Unassembled WGS sequence"/>
</dbReference>
<proteinExistence type="predicted"/>
<reference evidence="1 2" key="1">
    <citation type="journal article" date="2012" name="Eukaryot. Cell">
        <title>Genome sequence of the fungus Glarea lozoyensis: the first genome sequence of a species from the Helotiaceae family.</title>
        <authorList>
            <person name="Youssar L."/>
            <person name="Gruening B.A."/>
            <person name="Erxleben A."/>
            <person name="Guenther S."/>
            <person name="Huettel W."/>
        </authorList>
    </citation>
    <scope>NUCLEOTIDE SEQUENCE [LARGE SCALE GENOMIC DNA]</scope>
    <source>
        <strain evidence="2">ATCC 74030 / MF5533</strain>
    </source>
</reference>
<sequence>MFHYWELPIPSHSYQMPSKWHTPSDEGTFYKMYFEKIKEYKLEK</sequence>
<protein>
    <submittedName>
        <fullName evidence="1">Uncharacterized protein</fullName>
    </submittedName>
</protein>
<organism evidence="1 2">
    <name type="scientific">Glarea lozoyensis (strain ATCC 74030 / MF5533)</name>
    <dbReference type="NCBI Taxonomy" id="1104152"/>
    <lineage>
        <taxon>Eukaryota</taxon>
        <taxon>Fungi</taxon>
        <taxon>Dikarya</taxon>
        <taxon>Ascomycota</taxon>
        <taxon>Pezizomycotina</taxon>
        <taxon>Leotiomycetes</taxon>
        <taxon>Helotiales</taxon>
        <taxon>Helotiaceae</taxon>
        <taxon>Glarea</taxon>
    </lineage>
</organism>
<dbReference type="InParanoid" id="H0ECJ4"/>
<dbReference type="HOGENOM" id="CLU_3224682_0_0_1"/>
<keyword evidence="2" id="KW-1185">Reference proteome</keyword>